<dbReference type="Gene3D" id="3.40.47.10">
    <property type="match status" value="2"/>
</dbReference>
<dbReference type="PANTHER" id="PTHR43853">
    <property type="entry name" value="3-KETOACYL-COA THIOLASE, PEROXISOMAL"/>
    <property type="match status" value="1"/>
</dbReference>
<evidence type="ECO:0000313" key="5">
    <source>
        <dbReference type="Proteomes" id="UP001164929"/>
    </source>
</evidence>
<dbReference type="GO" id="GO:0010124">
    <property type="term" value="P:phenylacetate catabolic process"/>
    <property type="evidence" value="ECO:0007669"/>
    <property type="project" value="TreeGrafter"/>
</dbReference>
<keyword evidence="2" id="KW-0443">Lipid metabolism</keyword>
<dbReference type="InterPro" id="IPR050215">
    <property type="entry name" value="Thiolase-like_sf_Thiolase"/>
</dbReference>
<comment type="caution">
    <text evidence="4">The sequence shown here is derived from an EMBL/GenBank/DDBJ whole genome shotgun (WGS) entry which is preliminary data.</text>
</comment>
<dbReference type="Pfam" id="PF02803">
    <property type="entry name" value="Thiolase_C"/>
    <property type="match status" value="1"/>
</dbReference>
<name>A0AAD6RI96_9ROSI</name>
<accession>A0AAD6RI96</accession>
<gene>
    <name evidence="4" type="ORF">NC653_000066</name>
</gene>
<reference evidence="4 5" key="1">
    <citation type="journal article" date="2023" name="Mol. Ecol. Resour.">
        <title>Chromosome-level genome assembly of a triploid poplar Populus alba 'Berolinensis'.</title>
        <authorList>
            <person name="Chen S."/>
            <person name="Yu Y."/>
            <person name="Wang X."/>
            <person name="Wang S."/>
            <person name="Zhang T."/>
            <person name="Zhou Y."/>
            <person name="He R."/>
            <person name="Meng N."/>
            <person name="Wang Y."/>
            <person name="Liu W."/>
            <person name="Liu Z."/>
            <person name="Liu J."/>
            <person name="Guo Q."/>
            <person name="Huang H."/>
            <person name="Sederoff R.R."/>
            <person name="Wang G."/>
            <person name="Qu G."/>
            <person name="Chen S."/>
        </authorList>
    </citation>
    <scope>NUCLEOTIDE SEQUENCE [LARGE SCALE GENOMIC DNA]</scope>
    <source>
        <strain evidence="4">SC-2020</strain>
    </source>
</reference>
<dbReference type="PANTHER" id="PTHR43853:SF8">
    <property type="entry name" value="3-KETOACYL-COA THIOLASE, PEROXISOMAL"/>
    <property type="match status" value="1"/>
</dbReference>
<organism evidence="4 5">
    <name type="scientific">Populus alba x Populus x berolinensis</name>
    <dbReference type="NCBI Taxonomy" id="444605"/>
    <lineage>
        <taxon>Eukaryota</taxon>
        <taxon>Viridiplantae</taxon>
        <taxon>Streptophyta</taxon>
        <taxon>Embryophyta</taxon>
        <taxon>Tracheophyta</taxon>
        <taxon>Spermatophyta</taxon>
        <taxon>Magnoliopsida</taxon>
        <taxon>eudicotyledons</taxon>
        <taxon>Gunneridae</taxon>
        <taxon>Pentapetalae</taxon>
        <taxon>rosids</taxon>
        <taxon>fabids</taxon>
        <taxon>Malpighiales</taxon>
        <taxon>Salicaceae</taxon>
        <taxon>Saliceae</taxon>
        <taxon>Populus</taxon>
    </lineage>
</organism>
<dbReference type="InterPro" id="IPR020617">
    <property type="entry name" value="Thiolase_C"/>
</dbReference>
<dbReference type="Proteomes" id="UP001164929">
    <property type="component" value="Chromosome 1"/>
</dbReference>
<proteinExistence type="predicted"/>
<feature type="domain" description="Thiolase C-terminal" evidence="3">
    <location>
        <begin position="225"/>
        <end position="281"/>
    </location>
</feature>
<dbReference type="EMBL" id="JAQIZT010000001">
    <property type="protein sequence ID" value="KAJ7009289.1"/>
    <property type="molecule type" value="Genomic_DNA"/>
</dbReference>
<dbReference type="InterPro" id="IPR016039">
    <property type="entry name" value="Thiolase-like"/>
</dbReference>
<evidence type="ECO:0000256" key="2">
    <source>
        <dbReference type="ARBA" id="ARBA00023098"/>
    </source>
</evidence>
<dbReference type="GO" id="GO:0003988">
    <property type="term" value="F:acetyl-CoA C-acyltransferase activity"/>
    <property type="evidence" value="ECO:0007669"/>
    <property type="project" value="TreeGrafter"/>
</dbReference>
<sequence>MEKAINRQRVLLDHLRPSSSSHNFESTLSASACLAGDSAAYQRTSAYGDDVSISNSAMQIKAWCFKDTHADDLLAPVLKYWLQDLKEQVNAGWLHSMLVSLAVADVACFYQKQGSMGFGAGLESMTINQIVMGWRCVSKVYCNDDSHSEGCCCYCFRLIQGCNHPCRYKGNSSQLSDGAGAGLILKKKCGCAPMVLPILGVFRTFNNPLKGDIWFCWCGSCHQWRGGPAVAIPAAVKAAGLDRGGEFDLFEINEAFDFPVCIMAARSWKIDPQKINVNGGQWPLDILWCGTQY</sequence>
<evidence type="ECO:0000256" key="1">
    <source>
        <dbReference type="ARBA" id="ARBA00022832"/>
    </source>
</evidence>
<evidence type="ECO:0000313" key="4">
    <source>
        <dbReference type="EMBL" id="KAJ7009289.1"/>
    </source>
</evidence>
<dbReference type="GO" id="GO:0006635">
    <property type="term" value="P:fatty acid beta-oxidation"/>
    <property type="evidence" value="ECO:0007669"/>
    <property type="project" value="TreeGrafter"/>
</dbReference>
<keyword evidence="1" id="KW-0276">Fatty acid metabolism</keyword>
<dbReference type="GO" id="GO:0005777">
    <property type="term" value="C:peroxisome"/>
    <property type="evidence" value="ECO:0007669"/>
    <property type="project" value="TreeGrafter"/>
</dbReference>
<dbReference type="AlphaFoldDB" id="A0AAD6RI96"/>
<protein>
    <recommendedName>
        <fullName evidence="3">Thiolase C-terminal domain-containing protein</fullName>
    </recommendedName>
</protein>
<evidence type="ECO:0000259" key="3">
    <source>
        <dbReference type="Pfam" id="PF02803"/>
    </source>
</evidence>
<dbReference type="SUPFAM" id="SSF53901">
    <property type="entry name" value="Thiolase-like"/>
    <property type="match status" value="1"/>
</dbReference>
<keyword evidence="5" id="KW-1185">Reference proteome</keyword>